<keyword evidence="1" id="KW-0812">Transmembrane</keyword>
<dbReference type="EMBL" id="PJQD01000097">
    <property type="protein sequence ID" value="POY70806.1"/>
    <property type="molecule type" value="Genomic_DNA"/>
</dbReference>
<name>A0A2S5B218_9BASI</name>
<keyword evidence="3" id="KW-1185">Reference proteome</keyword>
<reference evidence="2 3" key="1">
    <citation type="journal article" date="2018" name="Front. Microbiol.">
        <title>Prospects for Fungal Bioremediation of Acidic Radioactive Waste Sites: Characterization and Genome Sequence of Rhodotorula taiwanensis MD1149.</title>
        <authorList>
            <person name="Tkavc R."/>
            <person name="Matrosova V.Y."/>
            <person name="Grichenko O.E."/>
            <person name="Gostincar C."/>
            <person name="Volpe R.P."/>
            <person name="Klimenkova P."/>
            <person name="Gaidamakova E.K."/>
            <person name="Zhou C.E."/>
            <person name="Stewart B.J."/>
            <person name="Lyman M.G."/>
            <person name="Malfatti S.A."/>
            <person name="Rubinfeld B."/>
            <person name="Courtot M."/>
            <person name="Singh J."/>
            <person name="Dalgard C.L."/>
            <person name="Hamilton T."/>
            <person name="Frey K.G."/>
            <person name="Gunde-Cimerman N."/>
            <person name="Dugan L."/>
            <person name="Daly M.J."/>
        </authorList>
    </citation>
    <scope>NUCLEOTIDE SEQUENCE [LARGE SCALE GENOMIC DNA]</scope>
    <source>
        <strain evidence="2 3">MD1149</strain>
    </source>
</reference>
<keyword evidence="1" id="KW-0472">Membrane</keyword>
<proteinExistence type="predicted"/>
<organism evidence="2 3">
    <name type="scientific">Rhodotorula taiwanensis</name>
    <dbReference type="NCBI Taxonomy" id="741276"/>
    <lineage>
        <taxon>Eukaryota</taxon>
        <taxon>Fungi</taxon>
        <taxon>Dikarya</taxon>
        <taxon>Basidiomycota</taxon>
        <taxon>Pucciniomycotina</taxon>
        <taxon>Microbotryomycetes</taxon>
        <taxon>Sporidiobolales</taxon>
        <taxon>Sporidiobolaceae</taxon>
        <taxon>Rhodotorula</taxon>
    </lineage>
</organism>
<dbReference type="Proteomes" id="UP000237144">
    <property type="component" value="Unassembled WGS sequence"/>
</dbReference>
<feature type="transmembrane region" description="Helical" evidence="1">
    <location>
        <begin position="113"/>
        <end position="135"/>
    </location>
</feature>
<feature type="transmembrane region" description="Helical" evidence="1">
    <location>
        <begin position="87"/>
        <end position="107"/>
    </location>
</feature>
<gene>
    <name evidence="2" type="ORF">BMF94_6218</name>
</gene>
<evidence type="ECO:0000256" key="1">
    <source>
        <dbReference type="SAM" id="Phobius"/>
    </source>
</evidence>
<comment type="caution">
    <text evidence="2">The sequence shown here is derived from an EMBL/GenBank/DDBJ whole genome shotgun (WGS) entry which is preliminary data.</text>
</comment>
<dbReference type="AlphaFoldDB" id="A0A2S5B218"/>
<evidence type="ECO:0000313" key="2">
    <source>
        <dbReference type="EMBL" id="POY70806.1"/>
    </source>
</evidence>
<protein>
    <submittedName>
        <fullName evidence="2">Uncharacterized protein</fullName>
    </submittedName>
</protein>
<accession>A0A2S5B218</accession>
<sequence>MVNPCAFNPCWLLLHFLCGWVCTIKGWVVLESLLLAGGYLAAARALRRVVFPILKGLFENVLSYQVRSAPVVLHGPVHEWIVLTKTMFYGCLVYIGIGLCGIIGAMFEVAVLLWGYAIYLICTGILNARSVWTVLQSVLKAEKDFGKACNFVFQGRCDGYIEDLKLARPETADMRKTGV</sequence>
<evidence type="ECO:0000313" key="3">
    <source>
        <dbReference type="Proteomes" id="UP000237144"/>
    </source>
</evidence>
<keyword evidence="1" id="KW-1133">Transmembrane helix</keyword>
<feature type="transmembrane region" description="Helical" evidence="1">
    <location>
        <begin position="12"/>
        <end position="42"/>
    </location>
</feature>
<dbReference type="OrthoDB" id="2528825at2759"/>